<reference evidence="22 23" key="1">
    <citation type="submission" date="2019-09" db="EMBL/GenBank/DDBJ databases">
        <authorList>
            <person name="Ou C."/>
        </authorList>
    </citation>
    <scope>NUCLEOTIDE SEQUENCE [LARGE SCALE GENOMIC DNA]</scope>
    <source>
        <strain evidence="22">S2</strain>
        <tissue evidence="22">Leaf</tissue>
    </source>
</reference>
<dbReference type="Pfam" id="PF12697">
    <property type="entry name" value="Abhydrolase_6"/>
    <property type="match status" value="1"/>
</dbReference>
<dbReference type="AlphaFoldDB" id="A0A5N5GQQ9"/>
<name>A0A5N5GQQ9_9ROSA</name>
<sequence>MAAAPKEEKHFVLVHGACHGAWCWYKLKPKLESAGHKVTALDLAASGVDARAIADVRSLAEYSEPLLHFIESLGLKEEVILVGHSLGGMNLALAMERFPHKITAAVFLTAFLPDTIHQPSYVLNKFTQKMPAEAWLDTQFANYGSAEEPLTSMHFGPMFLTRLYELSPIEDLELAKFLARTSSLFLEDSSKMKNFSNEGFGSVTRVYMVCNEDKAIPAEFQRWMIENSGVTNVVEIKGADHMPMFSKPQELCNSLLEIGNK</sequence>
<comment type="catalytic activity">
    <reaction evidence="10">
        <text>2-methylpropanal + hydrogen cyanide = (2S)-2-hydroxy-3-methylbutanenitrile</text>
        <dbReference type="Rhea" id="RHEA:77403"/>
        <dbReference type="ChEBI" id="CHEBI:18407"/>
        <dbReference type="ChEBI" id="CHEBI:48943"/>
        <dbReference type="ChEBI" id="CHEBI:197354"/>
    </reaction>
</comment>
<dbReference type="OrthoDB" id="408373at2759"/>
<proteinExistence type="inferred from homology"/>
<dbReference type="Gene3D" id="3.40.50.1820">
    <property type="entry name" value="alpha/beta hydrolase"/>
    <property type="match status" value="1"/>
</dbReference>
<evidence type="ECO:0000256" key="17">
    <source>
        <dbReference type="ARBA" id="ARBA00069221"/>
    </source>
</evidence>
<comment type="catalytic activity">
    <reaction evidence="8">
        <text>a disubstituted aliphatic (S)-hydroxynitrile = a ketone + hydrogen cyanide</text>
        <dbReference type="Rhea" id="RHEA:56592"/>
        <dbReference type="ChEBI" id="CHEBI:17087"/>
        <dbReference type="ChEBI" id="CHEBI:18407"/>
        <dbReference type="ChEBI" id="CHEBI:140597"/>
        <dbReference type="EC" id="4.1.2.47"/>
    </reaction>
</comment>
<comment type="catalytic activity">
    <reaction evidence="9">
        <text>acrolein + hydrogen cyanide = (2S)-2-hydroxybut-3-enenitrile</text>
        <dbReference type="Rhea" id="RHEA:77411"/>
        <dbReference type="ChEBI" id="CHEBI:15368"/>
        <dbReference type="ChEBI" id="CHEBI:18407"/>
        <dbReference type="ChEBI" id="CHEBI:197356"/>
    </reaction>
</comment>
<evidence type="ECO:0000256" key="9">
    <source>
        <dbReference type="ARBA" id="ARBA00051977"/>
    </source>
</evidence>
<feature type="domain" description="AB hydrolase-1" evidence="21">
    <location>
        <begin position="11"/>
        <end position="251"/>
    </location>
</feature>
<dbReference type="GO" id="GO:0047606">
    <property type="term" value="F:(S)-hydroxynitrile lyase activity"/>
    <property type="evidence" value="ECO:0007669"/>
    <property type="project" value="UniProtKB-EC"/>
</dbReference>
<evidence type="ECO:0000256" key="19">
    <source>
        <dbReference type="ARBA" id="ARBA00078291"/>
    </source>
</evidence>
<dbReference type="EC" id="4.1.2.47" evidence="16"/>
<comment type="catalytic activity">
    <reaction evidence="7">
        <text>butan-2-one + hydrogen cyanide = 2-hydroxy-2-methylbutanenitrile</text>
        <dbReference type="Rhea" id="RHEA:77467"/>
        <dbReference type="ChEBI" id="CHEBI:18407"/>
        <dbReference type="ChEBI" id="CHEBI:28398"/>
        <dbReference type="ChEBI" id="CHEBI:60954"/>
    </reaction>
    <physiologicalReaction direction="right-to-left" evidence="7">
        <dbReference type="Rhea" id="RHEA:77469"/>
    </physiologicalReaction>
</comment>
<dbReference type="InterPro" id="IPR000073">
    <property type="entry name" value="AB_hydrolase_1"/>
</dbReference>
<dbReference type="Proteomes" id="UP000327157">
    <property type="component" value="Chromosome 15"/>
</dbReference>
<evidence type="ECO:0000256" key="5">
    <source>
        <dbReference type="ARBA" id="ARBA00050358"/>
    </source>
</evidence>
<dbReference type="PANTHER" id="PTHR10992">
    <property type="entry name" value="METHYLESTERASE FAMILY MEMBER"/>
    <property type="match status" value="1"/>
</dbReference>
<protein>
    <recommendedName>
        <fullName evidence="17">(S)-hydroxynitrile lyase</fullName>
        <ecNumber evidence="16">4.1.2.47</ecNumber>
    </recommendedName>
    <alternativeName>
        <fullName evidence="18">2-hydroxy-2-methylpropanenitrile lyase</fullName>
    </alternativeName>
    <alternativeName>
        <fullName evidence="19">Acetone cyanohydrin lyase</fullName>
    </alternativeName>
    <alternativeName>
        <fullName evidence="20">Hydroxynitrile lyase</fullName>
    </alternativeName>
</protein>
<comment type="catalytic activity">
    <reaction evidence="14">
        <text>an aromatic (S)-hydroxynitrile = an aromatic aldehyde + hydrogen cyanide</text>
        <dbReference type="Rhea" id="RHEA:54660"/>
        <dbReference type="ChEBI" id="CHEBI:18407"/>
        <dbReference type="ChEBI" id="CHEBI:33855"/>
        <dbReference type="ChEBI" id="CHEBI:138306"/>
        <dbReference type="EC" id="4.1.2.47"/>
    </reaction>
</comment>
<evidence type="ECO:0000256" key="1">
    <source>
        <dbReference type="ARBA" id="ARBA00022801"/>
    </source>
</evidence>
<evidence type="ECO:0000256" key="6">
    <source>
        <dbReference type="ARBA" id="ARBA00050608"/>
    </source>
</evidence>
<organism evidence="22 23">
    <name type="scientific">Pyrus ussuriensis x Pyrus communis</name>
    <dbReference type="NCBI Taxonomy" id="2448454"/>
    <lineage>
        <taxon>Eukaryota</taxon>
        <taxon>Viridiplantae</taxon>
        <taxon>Streptophyta</taxon>
        <taxon>Embryophyta</taxon>
        <taxon>Tracheophyta</taxon>
        <taxon>Spermatophyta</taxon>
        <taxon>Magnoliopsida</taxon>
        <taxon>eudicotyledons</taxon>
        <taxon>Gunneridae</taxon>
        <taxon>Pentapetalae</taxon>
        <taxon>rosids</taxon>
        <taxon>fabids</taxon>
        <taxon>Rosales</taxon>
        <taxon>Rosaceae</taxon>
        <taxon>Amygdaloideae</taxon>
        <taxon>Maleae</taxon>
        <taxon>Pyrus</taxon>
    </lineage>
</organism>
<comment type="catalytic activity">
    <reaction evidence="2">
        <text>4-methoxybenzaldehyde + hydrogen cyanide = (2S)-2-hydroxy-2-(4-methoxyphenyl)acetonitrile</text>
        <dbReference type="Rhea" id="RHEA:77447"/>
        <dbReference type="ChEBI" id="CHEBI:18407"/>
        <dbReference type="ChEBI" id="CHEBI:28235"/>
        <dbReference type="ChEBI" id="CHEBI:197328"/>
    </reaction>
</comment>
<evidence type="ECO:0000256" key="16">
    <source>
        <dbReference type="ARBA" id="ARBA00066572"/>
    </source>
</evidence>
<comment type="caution">
    <text evidence="22">The sequence shown here is derived from an EMBL/GenBank/DDBJ whole genome shotgun (WGS) entry which is preliminary data.</text>
</comment>
<comment type="catalytic activity">
    <reaction evidence="11">
        <text>3-formylthiophene + hydrogen cyanide = (2S)-2-hydroxy-2-(thiophen-3-yl)acetonitrile</text>
        <dbReference type="Rhea" id="RHEA:77459"/>
        <dbReference type="ChEBI" id="CHEBI:18407"/>
        <dbReference type="ChEBI" id="CHEBI:87611"/>
        <dbReference type="ChEBI" id="CHEBI:197333"/>
    </reaction>
</comment>
<comment type="catalytic activity">
    <reaction evidence="6">
        <text>formylthiophene + hydrogen cyanide = (2R)-2-hydroxy-2-(thiophen-2-yl)acetonitrile</text>
        <dbReference type="Rhea" id="RHEA:77455"/>
        <dbReference type="ChEBI" id="CHEBI:18407"/>
        <dbReference type="ChEBI" id="CHEBI:87301"/>
        <dbReference type="ChEBI" id="CHEBI:197332"/>
    </reaction>
</comment>
<reference evidence="23" key="2">
    <citation type="submission" date="2019-10" db="EMBL/GenBank/DDBJ databases">
        <title>A de novo genome assembly of a pear dwarfing rootstock.</title>
        <authorList>
            <person name="Wang F."/>
            <person name="Wang J."/>
            <person name="Li S."/>
            <person name="Zhang Y."/>
            <person name="Fang M."/>
            <person name="Ma L."/>
            <person name="Zhao Y."/>
            <person name="Jiang S."/>
        </authorList>
    </citation>
    <scope>NUCLEOTIDE SEQUENCE [LARGE SCALE GENOMIC DNA]</scope>
</reference>
<dbReference type="PANTHER" id="PTHR10992:SF1083">
    <property type="entry name" value="METHYLESTERASE 1"/>
    <property type="match status" value="1"/>
</dbReference>
<evidence type="ECO:0000256" key="7">
    <source>
        <dbReference type="ARBA" id="ARBA00051647"/>
    </source>
</evidence>
<dbReference type="EMBL" id="SMOL01000401">
    <property type="protein sequence ID" value="KAB2617936.1"/>
    <property type="molecule type" value="Genomic_DNA"/>
</dbReference>
<comment type="catalytic activity">
    <reaction evidence="12">
        <text>2,2-dimethylpropanal + hydrogen cyanide = (2S)-2-hydroxy-3,3-dimethylbutanenitrile</text>
        <dbReference type="Rhea" id="RHEA:77407"/>
        <dbReference type="ChEBI" id="CHEBI:18407"/>
        <dbReference type="ChEBI" id="CHEBI:141557"/>
        <dbReference type="ChEBI" id="CHEBI:197355"/>
    </reaction>
</comment>
<evidence type="ECO:0000256" key="2">
    <source>
        <dbReference type="ARBA" id="ARBA00050104"/>
    </source>
</evidence>
<dbReference type="GO" id="GO:0080030">
    <property type="term" value="F:methyl indole-3-acetate esterase activity"/>
    <property type="evidence" value="ECO:0007669"/>
    <property type="project" value="TreeGrafter"/>
</dbReference>
<dbReference type="GO" id="GO:0009696">
    <property type="term" value="P:salicylic acid metabolic process"/>
    <property type="evidence" value="ECO:0007669"/>
    <property type="project" value="TreeGrafter"/>
</dbReference>
<evidence type="ECO:0000259" key="21">
    <source>
        <dbReference type="Pfam" id="PF12697"/>
    </source>
</evidence>
<comment type="catalytic activity">
    <reaction evidence="5">
        <text>benzaldehyde + hydrogen cyanide = (S)-mandelonitrile</text>
        <dbReference type="Rhea" id="RHEA:77427"/>
        <dbReference type="ChEBI" id="CHEBI:17169"/>
        <dbReference type="ChEBI" id="CHEBI:18407"/>
        <dbReference type="ChEBI" id="CHEBI:36941"/>
    </reaction>
</comment>
<evidence type="ECO:0000256" key="4">
    <source>
        <dbReference type="ARBA" id="ARBA00050262"/>
    </source>
</evidence>
<evidence type="ECO:0000256" key="8">
    <source>
        <dbReference type="ARBA" id="ARBA00051735"/>
    </source>
</evidence>
<evidence type="ECO:0000256" key="12">
    <source>
        <dbReference type="ARBA" id="ARBA00052600"/>
    </source>
</evidence>
<evidence type="ECO:0000256" key="13">
    <source>
        <dbReference type="ARBA" id="ARBA00052609"/>
    </source>
</evidence>
<evidence type="ECO:0000256" key="20">
    <source>
        <dbReference type="ARBA" id="ARBA00079794"/>
    </source>
</evidence>
<evidence type="ECO:0000256" key="3">
    <source>
        <dbReference type="ARBA" id="ARBA00050241"/>
    </source>
</evidence>
<comment type="catalytic activity">
    <reaction evidence="13">
        <text>cyclohexanecarbaldehyde + hydrogen cyanide = (2S)-2-cyclohexyl-2-hydroxyacetonitrile</text>
        <dbReference type="Rhea" id="RHEA:77423"/>
        <dbReference type="ChEBI" id="CHEBI:18407"/>
        <dbReference type="ChEBI" id="CHEBI:197359"/>
        <dbReference type="ChEBI" id="CHEBI:197360"/>
    </reaction>
</comment>
<dbReference type="GO" id="GO:0080031">
    <property type="term" value="F:methyl salicylate esterase activity"/>
    <property type="evidence" value="ECO:0007669"/>
    <property type="project" value="TreeGrafter"/>
</dbReference>
<evidence type="ECO:0000313" key="23">
    <source>
        <dbReference type="Proteomes" id="UP000327157"/>
    </source>
</evidence>
<dbReference type="InterPro" id="IPR045889">
    <property type="entry name" value="MES/HNL"/>
</dbReference>
<comment type="catalytic activity">
    <reaction evidence="3">
        <text>a monosubstituted aliphatic (S)-hydroxynitrile = an aldehyde + hydrogen cyanide</text>
        <dbReference type="Rhea" id="RHEA:56588"/>
        <dbReference type="ChEBI" id="CHEBI:17478"/>
        <dbReference type="ChEBI" id="CHEBI:18407"/>
        <dbReference type="ChEBI" id="CHEBI:140596"/>
        <dbReference type="EC" id="4.1.2.47"/>
    </reaction>
</comment>
<dbReference type="SUPFAM" id="SSF53474">
    <property type="entry name" value="alpha/beta-Hydrolases"/>
    <property type="match status" value="1"/>
</dbReference>
<keyword evidence="23" id="KW-1185">Reference proteome</keyword>
<accession>A0A5N5GQQ9</accession>
<evidence type="ECO:0000256" key="15">
    <source>
        <dbReference type="ARBA" id="ARBA00060885"/>
    </source>
</evidence>
<comment type="similarity">
    <text evidence="15">Belongs to the AB hydrolase superfamily. Hydroxynitrile lyase family.</text>
</comment>
<evidence type="ECO:0000256" key="14">
    <source>
        <dbReference type="ARBA" id="ARBA00052826"/>
    </source>
</evidence>
<keyword evidence="1" id="KW-0378">Hydrolase</keyword>
<dbReference type="FunFam" id="3.40.50.1820:FF:000051">
    <property type="entry name" value="(S)-hydroxynitrile lyase"/>
    <property type="match status" value="1"/>
</dbReference>
<comment type="catalytic activity">
    <reaction evidence="4">
        <text>2-hydroxy-2-methylpropanenitrile = acetone + hydrogen cyanide</text>
        <dbReference type="Rhea" id="RHEA:11932"/>
        <dbReference type="ChEBI" id="CHEBI:15347"/>
        <dbReference type="ChEBI" id="CHEBI:15348"/>
        <dbReference type="ChEBI" id="CHEBI:18407"/>
    </reaction>
    <physiologicalReaction direction="left-to-right" evidence="4">
        <dbReference type="Rhea" id="RHEA:11933"/>
    </physiologicalReaction>
</comment>
<evidence type="ECO:0000256" key="10">
    <source>
        <dbReference type="ARBA" id="ARBA00052033"/>
    </source>
</evidence>
<evidence type="ECO:0000256" key="18">
    <source>
        <dbReference type="ARBA" id="ARBA00076040"/>
    </source>
</evidence>
<dbReference type="InterPro" id="IPR029058">
    <property type="entry name" value="AB_hydrolase_fold"/>
</dbReference>
<gene>
    <name evidence="22" type="ORF">D8674_013805</name>
</gene>
<evidence type="ECO:0000256" key="11">
    <source>
        <dbReference type="ARBA" id="ARBA00052511"/>
    </source>
</evidence>
<evidence type="ECO:0000313" key="22">
    <source>
        <dbReference type="EMBL" id="KAB2617936.1"/>
    </source>
</evidence>
<reference evidence="22 23" key="3">
    <citation type="submission" date="2019-11" db="EMBL/GenBank/DDBJ databases">
        <title>A de novo genome assembly of a pear dwarfing rootstock.</title>
        <authorList>
            <person name="Wang F."/>
            <person name="Wang J."/>
            <person name="Li S."/>
            <person name="Zhang Y."/>
            <person name="Fang M."/>
            <person name="Ma L."/>
            <person name="Zhao Y."/>
            <person name="Jiang S."/>
        </authorList>
    </citation>
    <scope>NUCLEOTIDE SEQUENCE [LARGE SCALE GENOMIC DNA]</scope>
    <source>
        <strain evidence="22">S2</strain>
        <tissue evidence="22">Leaf</tissue>
    </source>
</reference>
<dbReference type="GO" id="GO:0009694">
    <property type="term" value="P:jasmonic acid metabolic process"/>
    <property type="evidence" value="ECO:0007669"/>
    <property type="project" value="TreeGrafter"/>
</dbReference>
<dbReference type="GO" id="GO:0080032">
    <property type="term" value="F:methyl jasmonate esterase activity"/>
    <property type="evidence" value="ECO:0007669"/>
    <property type="project" value="TreeGrafter"/>
</dbReference>